<dbReference type="PANTHER" id="PTHR31680:SF7">
    <property type="entry name" value="OS07G0603300 PROTEIN"/>
    <property type="match status" value="1"/>
</dbReference>
<dbReference type="GO" id="GO:0051513">
    <property type="term" value="P:regulation of monopolar cell growth"/>
    <property type="evidence" value="ECO:0007669"/>
    <property type="project" value="InterPro"/>
</dbReference>
<feature type="compositionally biased region" description="Low complexity" evidence="2">
    <location>
        <begin position="91"/>
        <end position="112"/>
    </location>
</feature>
<sequence>MPTRMRGAAFSDDMPEFGRQMGCMAGIFQIFDRQRLITGRRGGRQAQKRLPPPPASGNTPEKSSSNVPVQSPSTPKIILEKTFSKCTTENSSLSNESSRASSSSSSCSSFSSLDGNKSVQHELPYTNEEPFVQRSLKSSPALKGTDMNTKPGHTNVGFRDIVKDSINRDTGGLTVKTSVQEARRNGQYKDSPRPVLLSKSMDGTIVIGIDRSTNVPANVTESSRRFQEQSRFSCDDRRLLRPAETQESKRASTRLKELPRLSLDSRKESLSPSLRLKNSSYKRTDDILLETLKPQDSPSHRRANSVIAKLMGLEEATVATGVLIAGDYEPSRSPRTVQVTQYEQPSRSPRSSCQDSCVLQLKNESSVLKIKPSPRIVTEAAPWRQQDRGSTNFKAPQCRETEVRPRTASVYAEIERRLGGLDILECNKDFRALRILGALHAKDSKQQNDNNIGSAADQRTGDDLTSSSRSFQPPIVVIKPARATGKPGVSVSSVTPVSGLRSLKKLQPRDLPLTAKYETSTNEKNHSRMPKVQPKSEESICGASSPRPTGSSSPRMAQKKAESERRSRPPVSPRSPSKKSNEAASPRGRTRSKPSQVKSARDNEALQSTGRKISLVKEVDVSIMDCQKPPAVSSSFGRPSNTAATSSHKGSSILASDSLENIPSPVSVLDTSFYHKRISESFKDGETHTSDECWNANSLPDTPQSKTSSEVNQIKSENLEVLIQKLEQLQLMNEEAANTQEVMVSVTSNKDHQYIYEILSASGLLHKDHSFTAYPGQLRSSSYPINPELFLILEQTKPEFVSAIQASGTKRSTKPYTGKIHRRLIFDLVNEIIGQKMNIRRPTSQPGKFLQSRKLSWWQLFKDLCAEVDRLQPESSAFSDEDEAGCVMLLEDNVLEDWMSFDMEQHDMVLDIERSIFKDLIDEVIGGETTDKVQFGQWKLRRQLSFK</sequence>
<feature type="region of interest" description="Disordered" evidence="2">
    <location>
        <begin position="685"/>
        <end position="707"/>
    </location>
</feature>
<dbReference type="InterPro" id="IPR033334">
    <property type="entry name" value="LNG1/2"/>
</dbReference>
<dbReference type="EMBL" id="RWGY01000007">
    <property type="protein sequence ID" value="TVU38067.1"/>
    <property type="molecule type" value="Genomic_DNA"/>
</dbReference>
<dbReference type="Gramene" id="TVU38067">
    <property type="protein sequence ID" value="TVU38067"/>
    <property type="gene ID" value="EJB05_11417"/>
</dbReference>
<protein>
    <recommendedName>
        <fullName evidence="3">DUF4378 domain-containing protein</fullName>
    </recommendedName>
</protein>
<feature type="region of interest" description="Disordered" evidence="2">
    <location>
        <begin position="36"/>
        <end position="117"/>
    </location>
</feature>
<feature type="compositionally biased region" description="Polar residues" evidence="2">
    <location>
        <begin position="56"/>
        <end position="74"/>
    </location>
</feature>
<accession>A0A5J9VRA3</accession>
<dbReference type="AlphaFoldDB" id="A0A5J9VRA3"/>
<organism evidence="4 5">
    <name type="scientific">Eragrostis curvula</name>
    <name type="common">weeping love grass</name>
    <dbReference type="NCBI Taxonomy" id="38414"/>
    <lineage>
        <taxon>Eukaryota</taxon>
        <taxon>Viridiplantae</taxon>
        <taxon>Streptophyta</taxon>
        <taxon>Embryophyta</taxon>
        <taxon>Tracheophyta</taxon>
        <taxon>Spermatophyta</taxon>
        <taxon>Magnoliopsida</taxon>
        <taxon>Liliopsida</taxon>
        <taxon>Poales</taxon>
        <taxon>Poaceae</taxon>
        <taxon>PACMAD clade</taxon>
        <taxon>Chloridoideae</taxon>
        <taxon>Eragrostideae</taxon>
        <taxon>Eragrostidinae</taxon>
        <taxon>Eragrostis</taxon>
    </lineage>
</organism>
<dbReference type="Proteomes" id="UP000324897">
    <property type="component" value="Chromosome 4"/>
</dbReference>
<comment type="caution">
    <text evidence="4">The sequence shown here is derived from an EMBL/GenBank/DDBJ whole genome shotgun (WGS) entry which is preliminary data.</text>
</comment>
<keyword evidence="1" id="KW-0175">Coiled coil</keyword>
<name>A0A5J9VRA3_9POAL</name>
<dbReference type="OrthoDB" id="769613at2759"/>
<evidence type="ECO:0000256" key="2">
    <source>
        <dbReference type="SAM" id="MobiDB-lite"/>
    </source>
</evidence>
<keyword evidence="5" id="KW-1185">Reference proteome</keyword>
<dbReference type="PANTHER" id="PTHR31680">
    <property type="entry name" value="LONGIFOLIA PROTEIN"/>
    <property type="match status" value="1"/>
</dbReference>
<feature type="region of interest" description="Disordered" evidence="2">
    <location>
        <begin position="444"/>
        <end position="475"/>
    </location>
</feature>
<feature type="region of interest" description="Disordered" evidence="2">
    <location>
        <begin position="630"/>
        <end position="649"/>
    </location>
</feature>
<feature type="compositionally biased region" description="Polar residues" evidence="2">
    <location>
        <begin position="695"/>
        <end position="707"/>
    </location>
</feature>
<evidence type="ECO:0000313" key="4">
    <source>
        <dbReference type="EMBL" id="TVU38067.1"/>
    </source>
</evidence>
<feature type="coiled-coil region" evidence="1">
    <location>
        <begin position="712"/>
        <end position="739"/>
    </location>
</feature>
<feature type="region of interest" description="Disordered" evidence="2">
    <location>
        <begin position="240"/>
        <end position="272"/>
    </location>
</feature>
<gene>
    <name evidence="4" type="ORF">EJB05_11417</name>
</gene>
<dbReference type="InterPro" id="IPR025486">
    <property type="entry name" value="DUF4378"/>
</dbReference>
<reference evidence="4 5" key="1">
    <citation type="journal article" date="2019" name="Sci. Rep.">
        <title>A high-quality genome of Eragrostis curvula grass provides insights into Poaceae evolution and supports new strategies to enhance forage quality.</title>
        <authorList>
            <person name="Carballo J."/>
            <person name="Santos B.A.C.M."/>
            <person name="Zappacosta D."/>
            <person name="Garbus I."/>
            <person name="Selva J.P."/>
            <person name="Gallo C.A."/>
            <person name="Diaz A."/>
            <person name="Albertini E."/>
            <person name="Caccamo M."/>
            <person name="Echenique V."/>
        </authorList>
    </citation>
    <scope>NUCLEOTIDE SEQUENCE [LARGE SCALE GENOMIC DNA]</scope>
    <source>
        <strain evidence="5">cv. Victoria</strain>
        <tissue evidence="4">Leaf</tissue>
    </source>
</reference>
<evidence type="ECO:0000256" key="1">
    <source>
        <dbReference type="SAM" id="Coils"/>
    </source>
</evidence>
<feature type="region of interest" description="Disordered" evidence="2">
    <location>
        <begin position="139"/>
        <end position="159"/>
    </location>
</feature>
<feature type="compositionally biased region" description="Polar residues" evidence="2">
    <location>
        <begin position="632"/>
        <end position="649"/>
    </location>
</feature>
<dbReference type="Pfam" id="PF14309">
    <property type="entry name" value="DUF4378"/>
    <property type="match status" value="1"/>
</dbReference>
<evidence type="ECO:0000313" key="5">
    <source>
        <dbReference type="Proteomes" id="UP000324897"/>
    </source>
</evidence>
<feature type="region of interest" description="Disordered" evidence="2">
    <location>
        <begin position="333"/>
        <end position="353"/>
    </location>
</feature>
<feature type="compositionally biased region" description="Basic and acidic residues" evidence="2">
    <location>
        <begin position="240"/>
        <end position="269"/>
    </location>
</feature>
<proteinExistence type="predicted"/>
<feature type="domain" description="DUF4378" evidence="3">
    <location>
        <begin position="751"/>
        <end position="923"/>
    </location>
</feature>
<feature type="region of interest" description="Disordered" evidence="2">
    <location>
        <begin position="502"/>
        <end position="611"/>
    </location>
</feature>
<evidence type="ECO:0000259" key="3">
    <source>
        <dbReference type="Pfam" id="PF14309"/>
    </source>
</evidence>
<feature type="compositionally biased region" description="Low complexity" evidence="2">
    <location>
        <begin position="544"/>
        <end position="555"/>
    </location>
</feature>